<reference evidence="2" key="1">
    <citation type="submission" date="2023-06" db="EMBL/GenBank/DDBJ databases">
        <title>Genome-scale phylogeny and comparative genomics of the fungal order Sordariales.</title>
        <authorList>
            <consortium name="Lawrence Berkeley National Laboratory"/>
            <person name="Hensen N."/>
            <person name="Bonometti L."/>
            <person name="Westerberg I."/>
            <person name="Brannstrom I.O."/>
            <person name="Guillou S."/>
            <person name="Cros-Aarteil S."/>
            <person name="Calhoun S."/>
            <person name="Haridas S."/>
            <person name="Kuo A."/>
            <person name="Mondo S."/>
            <person name="Pangilinan J."/>
            <person name="Riley R."/>
            <person name="LaButti K."/>
            <person name="Andreopoulos B."/>
            <person name="Lipzen A."/>
            <person name="Chen C."/>
            <person name="Yanf M."/>
            <person name="Daum C."/>
            <person name="Ng V."/>
            <person name="Clum A."/>
            <person name="Steindorff A."/>
            <person name="Ohm R."/>
            <person name="Martin F."/>
            <person name="Silar P."/>
            <person name="Natvig D."/>
            <person name="Lalanne C."/>
            <person name="Gautier V."/>
            <person name="Ament-velasquez S.L."/>
            <person name="Kruys A."/>
            <person name="Hutchinson M.I."/>
            <person name="Powell A.J."/>
            <person name="Barry K."/>
            <person name="Miller A.N."/>
            <person name="Grigoriev I.V."/>
            <person name="Debuchy R."/>
            <person name="Gladieux P."/>
            <person name="Thoren M.H."/>
            <person name="Johannesson H."/>
        </authorList>
    </citation>
    <scope>NUCLEOTIDE SEQUENCE</scope>
    <source>
        <strain evidence="2">SMH3391-2</strain>
    </source>
</reference>
<dbReference type="Proteomes" id="UP001174934">
    <property type="component" value="Unassembled WGS sequence"/>
</dbReference>
<protein>
    <submittedName>
        <fullName evidence="2">Uncharacterized protein</fullName>
    </submittedName>
</protein>
<proteinExistence type="predicted"/>
<sequence>MHSFVLHITVTIKSLCIITIINNGIIIVIIIGSWLAGSWYVLAGLVSSGGRSRSGRERERAGGSSGGERSCFAYDLHTYMPYIHIFTYPHIYLLGISLSLSFLCLIYFYTMHEVVIYHVYRTRL</sequence>
<dbReference type="EMBL" id="JAULSR010000003">
    <property type="protein sequence ID" value="KAK0624884.1"/>
    <property type="molecule type" value="Genomic_DNA"/>
</dbReference>
<gene>
    <name evidence="2" type="ORF">B0T17DRAFT_255372</name>
</gene>
<accession>A0AA39X082</accession>
<keyword evidence="1" id="KW-1133">Transmembrane helix</keyword>
<feature type="transmembrane region" description="Helical" evidence="1">
    <location>
        <begin position="90"/>
        <end position="109"/>
    </location>
</feature>
<evidence type="ECO:0000313" key="2">
    <source>
        <dbReference type="EMBL" id="KAK0624884.1"/>
    </source>
</evidence>
<feature type="transmembrane region" description="Helical" evidence="1">
    <location>
        <begin position="12"/>
        <end position="36"/>
    </location>
</feature>
<dbReference type="AlphaFoldDB" id="A0AA39X082"/>
<keyword evidence="1" id="KW-0812">Transmembrane</keyword>
<evidence type="ECO:0000256" key="1">
    <source>
        <dbReference type="SAM" id="Phobius"/>
    </source>
</evidence>
<comment type="caution">
    <text evidence="2">The sequence shown here is derived from an EMBL/GenBank/DDBJ whole genome shotgun (WGS) entry which is preliminary data.</text>
</comment>
<keyword evidence="3" id="KW-1185">Reference proteome</keyword>
<evidence type="ECO:0000313" key="3">
    <source>
        <dbReference type="Proteomes" id="UP001174934"/>
    </source>
</evidence>
<name>A0AA39X082_9PEZI</name>
<keyword evidence="1" id="KW-0472">Membrane</keyword>
<organism evidence="2 3">
    <name type="scientific">Bombardia bombarda</name>
    <dbReference type="NCBI Taxonomy" id="252184"/>
    <lineage>
        <taxon>Eukaryota</taxon>
        <taxon>Fungi</taxon>
        <taxon>Dikarya</taxon>
        <taxon>Ascomycota</taxon>
        <taxon>Pezizomycotina</taxon>
        <taxon>Sordariomycetes</taxon>
        <taxon>Sordariomycetidae</taxon>
        <taxon>Sordariales</taxon>
        <taxon>Lasiosphaeriaceae</taxon>
        <taxon>Bombardia</taxon>
    </lineage>
</organism>